<dbReference type="InterPro" id="IPR000792">
    <property type="entry name" value="Tscrpt_reg_LuxR_C"/>
</dbReference>
<dbReference type="CDD" id="cd17535">
    <property type="entry name" value="REC_NarL-like"/>
    <property type="match status" value="1"/>
</dbReference>
<dbReference type="SMART" id="SM00421">
    <property type="entry name" value="HTH_LUXR"/>
    <property type="match status" value="1"/>
</dbReference>
<sequence>MNTDKSPRQDAEAFGPSAPGTINVLIVDDHTAVRLGMRMIVESTEGFAVVGEADNGAMAIQLARELQPDVVLMDLRMPVMDGIAATKQITAEELSKVLVLTTFDHDEYLFGALAAGAQGFLLKSASPQAIISGMRAVLNGDQVLAPEVTAQIVKAAIEAKPEHPPALVGVDPHEVLTDRELQVLREIGAGLTNHRIGRNLGISETTVKTHVSRVMGKLGVSSRVQAALIAHMTFTRG</sequence>
<dbReference type="SMART" id="SM00448">
    <property type="entry name" value="REC"/>
    <property type="match status" value="1"/>
</dbReference>
<feature type="modified residue" description="4-aspartylphosphate" evidence="3">
    <location>
        <position position="74"/>
    </location>
</feature>
<evidence type="ECO:0000256" key="2">
    <source>
        <dbReference type="ARBA" id="ARBA00023125"/>
    </source>
</evidence>
<dbReference type="PANTHER" id="PTHR43214:SF43">
    <property type="entry name" value="TWO-COMPONENT RESPONSE REGULATOR"/>
    <property type="match status" value="1"/>
</dbReference>
<evidence type="ECO:0000259" key="4">
    <source>
        <dbReference type="PROSITE" id="PS50043"/>
    </source>
</evidence>
<dbReference type="InterPro" id="IPR039420">
    <property type="entry name" value="WalR-like"/>
</dbReference>
<dbReference type="RefSeq" id="WP_149618722.1">
    <property type="nucleotide sequence ID" value="NZ_JBITUG010000020.1"/>
</dbReference>
<dbReference type="InterPro" id="IPR001789">
    <property type="entry name" value="Sig_transdc_resp-reg_receiver"/>
</dbReference>
<dbReference type="SUPFAM" id="SSF52172">
    <property type="entry name" value="CheY-like"/>
    <property type="match status" value="1"/>
</dbReference>
<keyword evidence="2" id="KW-0238">DNA-binding</keyword>
<dbReference type="PRINTS" id="PR00038">
    <property type="entry name" value="HTHLUXR"/>
</dbReference>
<feature type="domain" description="Response regulatory" evidence="5">
    <location>
        <begin position="23"/>
        <end position="138"/>
    </location>
</feature>
<organism evidence="6 7">
    <name type="scientific">Paeniglutamicibacter gangotriensis</name>
    <dbReference type="NCBI Taxonomy" id="254787"/>
    <lineage>
        <taxon>Bacteria</taxon>
        <taxon>Bacillati</taxon>
        <taxon>Actinomycetota</taxon>
        <taxon>Actinomycetes</taxon>
        <taxon>Micrococcales</taxon>
        <taxon>Micrococcaceae</taxon>
        <taxon>Paeniglutamicibacter</taxon>
    </lineage>
</organism>
<reference evidence="6 7" key="1">
    <citation type="submission" date="2019-07" db="EMBL/GenBank/DDBJ databases">
        <title>Analysis of the biochemical properties, biological activity and biotechnological potential of siderophores and biosurfactants produced by Antarctic psychrotolerant bacteria.</title>
        <authorList>
            <person name="Styczynski M."/>
            <person name="Krucon T."/>
            <person name="Decewicz P."/>
            <person name="Dziewit L."/>
        </authorList>
    </citation>
    <scope>NUCLEOTIDE SEQUENCE [LARGE SCALE GENOMIC DNA]</scope>
    <source>
        <strain evidence="6 7">ANT_H27</strain>
    </source>
</reference>
<name>A0A5B0EL00_9MICC</name>
<keyword evidence="1 3" id="KW-0597">Phosphoprotein</keyword>
<dbReference type="Pfam" id="PF00072">
    <property type="entry name" value="Response_reg"/>
    <property type="match status" value="1"/>
</dbReference>
<dbReference type="GO" id="GO:0006355">
    <property type="term" value="P:regulation of DNA-templated transcription"/>
    <property type="evidence" value="ECO:0007669"/>
    <property type="project" value="InterPro"/>
</dbReference>
<dbReference type="PROSITE" id="PS00622">
    <property type="entry name" value="HTH_LUXR_1"/>
    <property type="match status" value="1"/>
</dbReference>
<dbReference type="SUPFAM" id="SSF46894">
    <property type="entry name" value="C-terminal effector domain of the bipartite response regulators"/>
    <property type="match status" value="1"/>
</dbReference>
<protein>
    <submittedName>
        <fullName evidence="6">Response regulator transcription factor</fullName>
    </submittedName>
</protein>
<dbReference type="CDD" id="cd06170">
    <property type="entry name" value="LuxR_C_like"/>
    <property type="match status" value="1"/>
</dbReference>
<dbReference type="Gene3D" id="3.40.50.2300">
    <property type="match status" value="1"/>
</dbReference>
<evidence type="ECO:0000259" key="5">
    <source>
        <dbReference type="PROSITE" id="PS50110"/>
    </source>
</evidence>
<dbReference type="PANTHER" id="PTHR43214">
    <property type="entry name" value="TWO-COMPONENT RESPONSE REGULATOR"/>
    <property type="match status" value="1"/>
</dbReference>
<dbReference type="PROSITE" id="PS50043">
    <property type="entry name" value="HTH_LUXR_2"/>
    <property type="match status" value="1"/>
</dbReference>
<dbReference type="GO" id="GO:0000160">
    <property type="term" value="P:phosphorelay signal transduction system"/>
    <property type="evidence" value="ECO:0007669"/>
    <property type="project" value="InterPro"/>
</dbReference>
<evidence type="ECO:0000256" key="3">
    <source>
        <dbReference type="PROSITE-ProRule" id="PRU00169"/>
    </source>
</evidence>
<feature type="domain" description="HTH luxR-type" evidence="4">
    <location>
        <begin position="169"/>
        <end position="234"/>
    </location>
</feature>
<dbReference type="InterPro" id="IPR058245">
    <property type="entry name" value="NreC/VraR/RcsB-like_REC"/>
</dbReference>
<proteinExistence type="predicted"/>
<dbReference type="Proteomes" id="UP000323856">
    <property type="component" value="Unassembled WGS sequence"/>
</dbReference>
<gene>
    <name evidence="6" type="ORF">FQ154_03475</name>
</gene>
<evidence type="ECO:0000313" key="6">
    <source>
        <dbReference type="EMBL" id="KAA0978835.1"/>
    </source>
</evidence>
<dbReference type="InterPro" id="IPR016032">
    <property type="entry name" value="Sig_transdc_resp-reg_C-effctor"/>
</dbReference>
<dbReference type="PROSITE" id="PS50110">
    <property type="entry name" value="RESPONSE_REGULATORY"/>
    <property type="match status" value="1"/>
</dbReference>
<dbReference type="EMBL" id="VOBL01000003">
    <property type="protein sequence ID" value="KAA0978835.1"/>
    <property type="molecule type" value="Genomic_DNA"/>
</dbReference>
<dbReference type="AlphaFoldDB" id="A0A5B0EL00"/>
<evidence type="ECO:0000313" key="7">
    <source>
        <dbReference type="Proteomes" id="UP000323856"/>
    </source>
</evidence>
<dbReference type="OrthoDB" id="9808843at2"/>
<evidence type="ECO:0000256" key="1">
    <source>
        <dbReference type="ARBA" id="ARBA00022553"/>
    </source>
</evidence>
<comment type="caution">
    <text evidence="6">The sequence shown here is derived from an EMBL/GenBank/DDBJ whole genome shotgun (WGS) entry which is preliminary data.</text>
</comment>
<dbReference type="GO" id="GO:0003677">
    <property type="term" value="F:DNA binding"/>
    <property type="evidence" value="ECO:0007669"/>
    <property type="project" value="UniProtKB-KW"/>
</dbReference>
<dbReference type="Pfam" id="PF00196">
    <property type="entry name" value="GerE"/>
    <property type="match status" value="1"/>
</dbReference>
<accession>A0A5B0EL00</accession>
<dbReference type="InterPro" id="IPR011006">
    <property type="entry name" value="CheY-like_superfamily"/>
</dbReference>